<reference evidence="1 2" key="1">
    <citation type="submission" date="2016-10" db="EMBL/GenBank/DDBJ databases">
        <authorList>
            <person name="de Groot N.N."/>
        </authorList>
    </citation>
    <scope>NUCLEOTIDE SEQUENCE [LARGE SCALE GENOMIC DNA]</scope>
    <source>
        <strain evidence="1 2">RK1</strain>
    </source>
</reference>
<proteinExistence type="predicted"/>
<accession>A0A1I3LXP0</accession>
<organism evidence="1 2">
    <name type="scientific">Parapedobacter indicus</name>
    <dbReference type="NCBI Taxonomy" id="1477437"/>
    <lineage>
        <taxon>Bacteria</taxon>
        <taxon>Pseudomonadati</taxon>
        <taxon>Bacteroidota</taxon>
        <taxon>Sphingobacteriia</taxon>
        <taxon>Sphingobacteriales</taxon>
        <taxon>Sphingobacteriaceae</taxon>
        <taxon>Parapedobacter</taxon>
    </lineage>
</organism>
<dbReference type="Proteomes" id="UP000198670">
    <property type="component" value="Unassembled WGS sequence"/>
</dbReference>
<evidence type="ECO:0000313" key="1">
    <source>
        <dbReference type="EMBL" id="SFI89206.1"/>
    </source>
</evidence>
<dbReference type="EMBL" id="FOQO01000006">
    <property type="protein sequence ID" value="SFI89206.1"/>
    <property type="molecule type" value="Genomic_DNA"/>
</dbReference>
<protein>
    <submittedName>
        <fullName evidence="1">Uncharacterized protein</fullName>
    </submittedName>
</protein>
<dbReference type="STRING" id="1477437.SAMN05444682_106169"/>
<evidence type="ECO:0000313" key="2">
    <source>
        <dbReference type="Proteomes" id="UP000198670"/>
    </source>
</evidence>
<gene>
    <name evidence="1" type="ORF">SAMN05444682_106169</name>
</gene>
<keyword evidence="2" id="KW-1185">Reference proteome</keyword>
<dbReference type="AlphaFoldDB" id="A0A1I3LXP0"/>
<name>A0A1I3LXP0_9SPHI</name>
<sequence length="57" mass="6383">MSESGNCMTNVFQLVLLNIGRIVGNSHMYLHFCIVGLAEHVNVKRLSYSLSVFLTKP</sequence>